<evidence type="ECO:0000313" key="6">
    <source>
        <dbReference type="EMBL" id="KAG3222487.1"/>
    </source>
</evidence>
<dbReference type="SUPFAM" id="SSF54427">
    <property type="entry name" value="NTF2-like"/>
    <property type="match status" value="1"/>
</dbReference>
<reference evidence="7" key="3">
    <citation type="submission" date="2021-01" db="EMBL/GenBank/DDBJ databases">
        <title>Phytophthora aleatoria, a newly-described species from Pinus radiata is distinct from Phytophthora cactorum isolates based on comparative genomics.</title>
        <authorList>
            <person name="Mcdougal R."/>
            <person name="Panda P."/>
            <person name="Williams N."/>
            <person name="Studholme D.J."/>
        </authorList>
    </citation>
    <scope>NUCLEOTIDE SEQUENCE</scope>
    <source>
        <strain evidence="7">NZFS 3830</strain>
    </source>
</reference>
<comment type="caution">
    <text evidence="8">The sequence shown here is derived from an EMBL/GenBank/DDBJ whole genome shotgun (WGS) entry which is preliminary data.</text>
</comment>
<dbReference type="Proteomes" id="UP000760860">
    <property type="component" value="Unassembled WGS sequence"/>
</dbReference>
<evidence type="ECO:0000313" key="3">
    <source>
        <dbReference type="EMBL" id="KAG2940546.1"/>
    </source>
</evidence>
<proteinExistence type="predicted"/>
<evidence type="ECO:0000313" key="5">
    <source>
        <dbReference type="EMBL" id="KAG2985780.1"/>
    </source>
</evidence>
<dbReference type="EMBL" id="JAENGZ010000033">
    <property type="protein sequence ID" value="KAG6972557.1"/>
    <property type="molecule type" value="Genomic_DNA"/>
</dbReference>
<evidence type="ECO:0000313" key="7">
    <source>
        <dbReference type="EMBL" id="KAG6972557.1"/>
    </source>
</evidence>
<reference evidence="8 9" key="1">
    <citation type="submission" date="2018-01" db="EMBL/GenBank/DDBJ databases">
        <title>Draft genome of the strawberry crown rot pathogen Phytophthora cactorum.</title>
        <authorList>
            <person name="Armitage A.D."/>
            <person name="Lysoe E."/>
            <person name="Nellist C.F."/>
            <person name="Harrison R.J."/>
            <person name="Brurberg M.B."/>
        </authorList>
    </citation>
    <scope>NUCLEOTIDE SEQUENCE [LARGE SCALE GENOMIC DNA]</scope>
    <source>
        <strain evidence="8 9">10300</strain>
    </source>
</reference>
<dbReference type="Proteomes" id="UP000735874">
    <property type="component" value="Unassembled WGS sequence"/>
</dbReference>
<dbReference type="OrthoDB" id="71992at2759"/>
<evidence type="ECO:0000313" key="8">
    <source>
        <dbReference type="EMBL" id="RAW38650.1"/>
    </source>
</evidence>
<dbReference type="Gene3D" id="3.10.450.50">
    <property type="match status" value="1"/>
</dbReference>
<dbReference type="Pfam" id="PF13577">
    <property type="entry name" value="SnoaL_4"/>
    <property type="match status" value="1"/>
</dbReference>
<sequence length="153" mass="16911">MADVAAIINLVNKFALSYSLEDGDKSVKTLLALFTEDATFFEELVGGNCSGKSEIEAALQELAQLKFVADTRNLPSGHVVELSDAENATVTSHTTVFWKCTPVMVVTWSDVVVKRDGQWKFQKRAADAVQKNLEMIGEMQLRGKKQYAHNDEA</sequence>
<dbReference type="EMBL" id="RCML01000204">
    <property type="protein sequence ID" value="KAG2985780.1"/>
    <property type="molecule type" value="Genomic_DNA"/>
</dbReference>
<dbReference type="InterPro" id="IPR032710">
    <property type="entry name" value="NTF2-like_dom_sf"/>
</dbReference>
<organism evidence="8 9">
    <name type="scientific">Phytophthora cactorum</name>
    <dbReference type="NCBI Taxonomy" id="29920"/>
    <lineage>
        <taxon>Eukaryota</taxon>
        <taxon>Sar</taxon>
        <taxon>Stramenopiles</taxon>
        <taxon>Oomycota</taxon>
        <taxon>Peronosporomycetes</taxon>
        <taxon>Peronosporales</taxon>
        <taxon>Peronosporaceae</taxon>
        <taxon>Phytophthora</taxon>
    </lineage>
</organism>
<name>A0A329SPL7_9STRA</name>
<reference evidence="2" key="2">
    <citation type="submission" date="2018-10" db="EMBL/GenBank/DDBJ databases">
        <title>Effector identification in a new, highly contiguous assembly of the strawberry crown rot pathogen Phytophthora cactorum.</title>
        <authorList>
            <person name="Armitage A.D."/>
            <person name="Nellist C.F."/>
            <person name="Bates H."/>
            <person name="Vickerstaff R.J."/>
            <person name="Harrison R.J."/>
        </authorList>
    </citation>
    <scope>NUCLEOTIDE SEQUENCE</scope>
    <source>
        <strain evidence="2">15-7</strain>
        <strain evidence="3">4032</strain>
        <strain evidence="4">4040</strain>
        <strain evidence="5">P415</strain>
        <strain evidence="6">P421</strain>
    </source>
</reference>
<protein>
    <recommendedName>
        <fullName evidence="1">SnoaL-like domain-containing protein</fullName>
    </recommendedName>
</protein>
<accession>A0A329SPL7</accession>
<gene>
    <name evidence="7" type="ORF">JG687_00001397</name>
    <name evidence="8" type="ORF">PC110_g5085</name>
    <name evidence="2" type="ORF">PC113_g8969</name>
    <name evidence="3" type="ORF">PC115_g2494</name>
    <name evidence="4" type="ORF">PC117_g7453</name>
    <name evidence="5" type="ORF">PC118_g8152</name>
    <name evidence="6" type="ORF">PC129_g6819</name>
</gene>
<dbReference type="InterPro" id="IPR037401">
    <property type="entry name" value="SnoaL-like"/>
</dbReference>
<feature type="domain" description="SnoaL-like" evidence="1">
    <location>
        <begin position="2"/>
        <end position="124"/>
    </location>
</feature>
<dbReference type="Proteomes" id="UP000736787">
    <property type="component" value="Unassembled WGS sequence"/>
</dbReference>
<evidence type="ECO:0000313" key="4">
    <source>
        <dbReference type="EMBL" id="KAG2946674.1"/>
    </source>
</evidence>
<dbReference type="VEuPathDB" id="FungiDB:PC110_g5085"/>
<evidence type="ECO:0000313" key="2">
    <source>
        <dbReference type="EMBL" id="KAG2859424.1"/>
    </source>
</evidence>
<dbReference type="EMBL" id="MJFZ01000083">
    <property type="protein sequence ID" value="RAW38650.1"/>
    <property type="molecule type" value="Genomic_DNA"/>
</dbReference>
<evidence type="ECO:0000259" key="1">
    <source>
        <dbReference type="Pfam" id="PF13577"/>
    </source>
</evidence>
<dbReference type="Proteomes" id="UP000251314">
    <property type="component" value="Unassembled WGS sequence"/>
</dbReference>
<dbReference type="Proteomes" id="UP000688947">
    <property type="component" value="Unassembled WGS sequence"/>
</dbReference>
<keyword evidence="9" id="KW-1185">Reference proteome</keyword>
<dbReference type="Proteomes" id="UP000774804">
    <property type="component" value="Unassembled WGS sequence"/>
</dbReference>
<dbReference type="EMBL" id="RCMV01000179">
    <property type="protein sequence ID" value="KAG3222487.1"/>
    <property type="molecule type" value="Genomic_DNA"/>
</dbReference>
<dbReference type="AlphaFoldDB" id="A0A329SPL7"/>
<dbReference type="EMBL" id="RCMI01000037">
    <property type="protein sequence ID" value="KAG2940546.1"/>
    <property type="molecule type" value="Genomic_DNA"/>
</dbReference>
<dbReference type="EMBL" id="RCMK01000152">
    <property type="protein sequence ID" value="KAG2946674.1"/>
    <property type="molecule type" value="Genomic_DNA"/>
</dbReference>
<evidence type="ECO:0000313" key="9">
    <source>
        <dbReference type="Proteomes" id="UP000251314"/>
    </source>
</evidence>
<dbReference type="Proteomes" id="UP000697107">
    <property type="component" value="Unassembled WGS sequence"/>
</dbReference>
<dbReference type="EMBL" id="RCMG01000217">
    <property type="protein sequence ID" value="KAG2859424.1"/>
    <property type="molecule type" value="Genomic_DNA"/>
</dbReference>